<evidence type="ECO:0000313" key="1">
    <source>
        <dbReference type="EMBL" id="ORY10204.1"/>
    </source>
</evidence>
<accession>A0A1Y1ZJ34</accession>
<dbReference type="OrthoDB" id="3795018at2759"/>
<proteinExistence type="predicted"/>
<comment type="caution">
    <text evidence="1">The sequence shown here is derived from an EMBL/GenBank/DDBJ whole genome shotgun (WGS) entry which is preliminary data.</text>
</comment>
<dbReference type="Proteomes" id="UP000193144">
    <property type="component" value="Unassembled WGS sequence"/>
</dbReference>
<sequence length="345" mass="39447">MILPDAIILQIVLESDFRTLKALRLVSQYFHSLIGTYERSISAQILQRLHSGPILDHFALGHLRHQSFEALYEIDRRVTFARWLAWVSVKNLLKIPKDPPGVYHYPKAAMPVQDVMEHIALGLGLIWHLSDKAKQRAAAELQKPFMPPGTYSRATRGHRNWHKLEEDIQMTEYLHYKNLSESSHMNLYYAIQFCAMGLGDRPPTWIIEENLEPPCPPPTPKVPTSRGISCRPEHPGRRELVRWLIIREGPDFIAQAWRTSQGNAACTKLVDEEQAQRSENQRTFEHGAVDAMFYSMDFPKPKRGDKYYGSNLARPAPIPDDDAMSLWAAGGPGLEWSYDPKNLTV</sequence>
<gene>
    <name evidence="1" type="ORF">BCR34DRAFT_567297</name>
</gene>
<protein>
    <recommendedName>
        <fullName evidence="3">F-box domain-containing protein</fullName>
    </recommendedName>
</protein>
<name>A0A1Y1ZJ34_9PLEO</name>
<dbReference type="EMBL" id="MCFA01000076">
    <property type="protein sequence ID" value="ORY10204.1"/>
    <property type="molecule type" value="Genomic_DNA"/>
</dbReference>
<dbReference type="AlphaFoldDB" id="A0A1Y1ZJ34"/>
<keyword evidence="2" id="KW-1185">Reference proteome</keyword>
<evidence type="ECO:0008006" key="3">
    <source>
        <dbReference type="Google" id="ProtNLM"/>
    </source>
</evidence>
<reference evidence="1 2" key="1">
    <citation type="submission" date="2016-07" db="EMBL/GenBank/DDBJ databases">
        <title>Pervasive Adenine N6-methylation of Active Genes in Fungi.</title>
        <authorList>
            <consortium name="DOE Joint Genome Institute"/>
            <person name="Mondo S.J."/>
            <person name="Dannebaum R.O."/>
            <person name="Kuo R.C."/>
            <person name="Labutti K."/>
            <person name="Haridas S."/>
            <person name="Kuo A."/>
            <person name="Salamov A."/>
            <person name="Ahrendt S.R."/>
            <person name="Lipzen A."/>
            <person name="Sullivan W."/>
            <person name="Andreopoulos W.B."/>
            <person name="Clum A."/>
            <person name="Lindquist E."/>
            <person name="Daum C."/>
            <person name="Ramamoorthy G.K."/>
            <person name="Gryganskyi A."/>
            <person name="Culley D."/>
            <person name="Magnuson J.K."/>
            <person name="James T.Y."/>
            <person name="O'Malley M.A."/>
            <person name="Stajich J.E."/>
            <person name="Spatafora J.W."/>
            <person name="Visel A."/>
            <person name="Grigoriev I.V."/>
        </authorList>
    </citation>
    <scope>NUCLEOTIDE SEQUENCE [LARGE SCALE GENOMIC DNA]</scope>
    <source>
        <strain evidence="1 2">CBS 115471</strain>
    </source>
</reference>
<organism evidence="1 2">
    <name type="scientific">Clohesyomyces aquaticus</name>
    <dbReference type="NCBI Taxonomy" id="1231657"/>
    <lineage>
        <taxon>Eukaryota</taxon>
        <taxon>Fungi</taxon>
        <taxon>Dikarya</taxon>
        <taxon>Ascomycota</taxon>
        <taxon>Pezizomycotina</taxon>
        <taxon>Dothideomycetes</taxon>
        <taxon>Pleosporomycetidae</taxon>
        <taxon>Pleosporales</taxon>
        <taxon>Lindgomycetaceae</taxon>
        <taxon>Clohesyomyces</taxon>
    </lineage>
</organism>
<evidence type="ECO:0000313" key="2">
    <source>
        <dbReference type="Proteomes" id="UP000193144"/>
    </source>
</evidence>